<organism evidence="2 3">
    <name type="scientific">Paracoccus suum</name>
    <dbReference type="NCBI Taxonomy" id="2259340"/>
    <lineage>
        <taxon>Bacteria</taxon>
        <taxon>Pseudomonadati</taxon>
        <taxon>Pseudomonadota</taxon>
        <taxon>Alphaproteobacteria</taxon>
        <taxon>Rhodobacterales</taxon>
        <taxon>Paracoccaceae</taxon>
        <taxon>Paracoccus</taxon>
    </lineage>
</organism>
<reference evidence="3" key="1">
    <citation type="submission" date="2018-07" db="EMBL/GenBank/DDBJ databases">
        <title>Genome sequencing of Paracoccus sp. SC2-6.</title>
        <authorList>
            <person name="Heo J."/>
            <person name="Kim S.-J."/>
            <person name="Kwon S.-W."/>
        </authorList>
    </citation>
    <scope>NUCLEOTIDE SEQUENCE [LARGE SCALE GENOMIC DNA]</scope>
    <source>
        <strain evidence="3">SC2-6</strain>
    </source>
</reference>
<dbReference type="InterPro" id="IPR052917">
    <property type="entry name" value="Stress-Dev_Protein"/>
</dbReference>
<dbReference type="RefSeq" id="WP_114077514.1">
    <property type="nucleotide sequence ID" value="NZ_CP030918.1"/>
</dbReference>
<dbReference type="Proteomes" id="UP000252023">
    <property type="component" value="Chromosome"/>
</dbReference>
<dbReference type="PANTHER" id="PTHR34818:SF1">
    <property type="entry name" value="PROTEIN BLI-3"/>
    <property type="match status" value="1"/>
</dbReference>
<proteinExistence type="predicted"/>
<dbReference type="PANTHER" id="PTHR34818">
    <property type="entry name" value="PROTEIN BLI-3"/>
    <property type="match status" value="1"/>
</dbReference>
<dbReference type="Gene3D" id="2.30.110.10">
    <property type="entry name" value="Electron Transport, Fmn-binding Protein, Chain A"/>
    <property type="match status" value="1"/>
</dbReference>
<dbReference type="KEGG" id="pars:DRW48_11095"/>
<dbReference type="AlphaFoldDB" id="A0A344PPC3"/>
<dbReference type="SUPFAM" id="SSF50475">
    <property type="entry name" value="FMN-binding split barrel"/>
    <property type="match status" value="1"/>
</dbReference>
<evidence type="ECO:0000313" key="3">
    <source>
        <dbReference type="Proteomes" id="UP000252023"/>
    </source>
</evidence>
<evidence type="ECO:0000313" key="2">
    <source>
        <dbReference type="EMBL" id="AXC51228.1"/>
    </source>
</evidence>
<evidence type="ECO:0000259" key="1">
    <source>
        <dbReference type="Pfam" id="PF16242"/>
    </source>
</evidence>
<dbReference type="InterPro" id="IPR012349">
    <property type="entry name" value="Split_barrel_FMN-bd"/>
</dbReference>
<dbReference type="EMBL" id="CP030918">
    <property type="protein sequence ID" value="AXC51228.1"/>
    <property type="molecule type" value="Genomic_DNA"/>
</dbReference>
<dbReference type="OrthoDB" id="1432662at2"/>
<dbReference type="Pfam" id="PF16242">
    <property type="entry name" value="Pyrid_ox_like"/>
    <property type="match status" value="1"/>
</dbReference>
<gene>
    <name evidence="2" type="ORF">DRW48_11095</name>
</gene>
<sequence>MAEKRDNEDRQELPPAEQRAQFWKRLEGINAGMLGATSDLKLVPMSHTADPDQHALWFITAAGTHLVEQTEGGAQDALYVVAEGSGKLYARIEGKLERSGDQAKLDEIWNTVAASWFEDGKQDPDVRLLKLAISRAEVWTTTGGLGFLYELAKNKLTGAEPDMGEHFFVE</sequence>
<protein>
    <submittedName>
        <fullName evidence="2">General stress protein</fullName>
    </submittedName>
</protein>
<name>A0A344PPC3_9RHOB</name>
<feature type="domain" description="General stress protein FMN-binding split barrel" evidence="1">
    <location>
        <begin position="18"/>
        <end position="162"/>
    </location>
</feature>
<accession>A0A344PPC3</accession>
<dbReference type="InterPro" id="IPR038725">
    <property type="entry name" value="YdaG_split_barrel_FMN-bd"/>
</dbReference>
<keyword evidence="3" id="KW-1185">Reference proteome</keyword>